<reference evidence="3 4" key="1">
    <citation type="submission" date="2024-03" db="EMBL/GenBank/DDBJ databases">
        <title>Actinomycetospora sp. OC33-EN06, a novel actinomycete isolated from wild orchid (Aerides multiflora).</title>
        <authorList>
            <person name="Suriyachadkun C."/>
        </authorList>
    </citation>
    <scope>NUCLEOTIDE SEQUENCE [LARGE SCALE GENOMIC DNA]</scope>
    <source>
        <strain evidence="3 4">OC33-EN06</strain>
    </source>
</reference>
<protein>
    <submittedName>
        <fullName evidence="3">MOSC domain-containing protein</fullName>
    </submittedName>
</protein>
<evidence type="ECO:0000259" key="2">
    <source>
        <dbReference type="PROSITE" id="PS51340"/>
    </source>
</evidence>
<organism evidence="3 4">
    <name type="scientific">Actinomycetospora aeridis</name>
    <dbReference type="NCBI Taxonomy" id="3129231"/>
    <lineage>
        <taxon>Bacteria</taxon>
        <taxon>Bacillati</taxon>
        <taxon>Actinomycetota</taxon>
        <taxon>Actinomycetes</taxon>
        <taxon>Pseudonocardiales</taxon>
        <taxon>Pseudonocardiaceae</taxon>
        <taxon>Actinomycetospora</taxon>
    </lineage>
</organism>
<feature type="region of interest" description="Disordered" evidence="1">
    <location>
        <begin position="37"/>
        <end position="59"/>
    </location>
</feature>
<dbReference type="PANTHER" id="PTHR30212:SF2">
    <property type="entry name" value="PROTEIN YIIM"/>
    <property type="match status" value="1"/>
</dbReference>
<gene>
    <name evidence="3" type="ORF">WCD41_00070</name>
</gene>
<dbReference type="Pfam" id="PF03473">
    <property type="entry name" value="MOSC"/>
    <property type="match status" value="1"/>
</dbReference>
<keyword evidence="4" id="KW-1185">Reference proteome</keyword>
<dbReference type="InterPro" id="IPR005302">
    <property type="entry name" value="MoCF_Sase_C"/>
</dbReference>
<feature type="domain" description="MOSC" evidence="2">
    <location>
        <begin position="30"/>
        <end position="163"/>
    </location>
</feature>
<dbReference type="Gene3D" id="2.40.33.20">
    <property type="entry name" value="PK beta-barrel domain-like"/>
    <property type="match status" value="1"/>
</dbReference>
<evidence type="ECO:0000256" key="1">
    <source>
        <dbReference type="SAM" id="MobiDB-lite"/>
    </source>
</evidence>
<dbReference type="InterPro" id="IPR052353">
    <property type="entry name" value="Benzoxazolinone_Detox_Enz"/>
</dbReference>
<dbReference type="PANTHER" id="PTHR30212">
    <property type="entry name" value="PROTEIN YIIM"/>
    <property type="match status" value="1"/>
</dbReference>
<dbReference type="EMBL" id="JBBEGL010000001">
    <property type="protein sequence ID" value="MEJ2884825.1"/>
    <property type="molecule type" value="Genomic_DNA"/>
</dbReference>
<evidence type="ECO:0000313" key="3">
    <source>
        <dbReference type="EMBL" id="MEJ2884825.1"/>
    </source>
</evidence>
<dbReference type="Proteomes" id="UP001370100">
    <property type="component" value="Unassembled WGS sequence"/>
</dbReference>
<comment type="caution">
    <text evidence="3">The sequence shown here is derived from an EMBL/GenBank/DDBJ whole genome shotgun (WGS) entry which is preliminary data.</text>
</comment>
<proteinExistence type="predicted"/>
<dbReference type="InterPro" id="IPR011037">
    <property type="entry name" value="Pyrv_Knase-like_insert_dom_sf"/>
</dbReference>
<dbReference type="RefSeq" id="WP_337711327.1">
    <property type="nucleotide sequence ID" value="NZ_JBBEGL010000001.1"/>
</dbReference>
<feature type="compositionally biased region" description="Basic and acidic residues" evidence="1">
    <location>
        <begin position="48"/>
        <end position="57"/>
    </location>
</feature>
<accession>A0ABU8MXH8</accession>
<name>A0ABU8MXH8_9PSEU</name>
<sequence>MKILTVAVGRPRDVAGPRPGETTSTAIWKEPVAGPVEVGPENLVGDEQADRRNHGGPEKSVYAYGEEDLAWWRAELGGIDDLVFGQNLTTAGRDLRDARIGERWRIGTAELEVVQPRIPCFKLGMRAGDPTMPRRFVAADRPGVYLRVTRTGTITAEDTVDVTDGPDGAPTVAEVFGIYHHHRDRAARLLDAPGLPSWYHEWARKRLGSGERRLSRD</sequence>
<dbReference type="PROSITE" id="PS51340">
    <property type="entry name" value="MOSC"/>
    <property type="match status" value="1"/>
</dbReference>
<evidence type="ECO:0000313" key="4">
    <source>
        <dbReference type="Proteomes" id="UP001370100"/>
    </source>
</evidence>
<dbReference type="SUPFAM" id="SSF50800">
    <property type="entry name" value="PK beta-barrel domain-like"/>
    <property type="match status" value="1"/>
</dbReference>